<keyword evidence="2" id="KW-1185">Reference proteome</keyword>
<dbReference type="AlphaFoldDB" id="A0A9J6QRV1"/>
<protein>
    <submittedName>
        <fullName evidence="1">Uncharacterized protein</fullName>
    </submittedName>
</protein>
<comment type="caution">
    <text evidence="1">The sequence shown here is derived from an EMBL/GenBank/DDBJ whole genome shotgun (WGS) entry which is preliminary data.</text>
</comment>
<name>A0A9J6QRV1_9FIRM</name>
<evidence type="ECO:0000313" key="1">
    <source>
        <dbReference type="EMBL" id="MCU7377071.1"/>
    </source>
</evidence>
<sequence length="289" mass="32929">MEYMSHKKSFIMLDEQNRNFALDKNKQIRGYIKLETGGNRGSLRVGAENLRCFERGSYVYKLILFGKKNEKTIYKIVGNLMISSRGRGETYLRINPADVDGNGNGLDYFTIAIIVAVSATDNREPLHPILRGTLEAKIEAAGKKGPETYNDYYNHYVLQCCEAIENKKELYDRLIPFKEDRTGADWRRIVNLGKFPLVSPGAQYTMSRYRHFIFGLSKDYYFIGVPGRYLEQEQPDSGNSGFVLWQPIMGAEGYQADAEGASLKNRQVAYGYWIAAVNRSTGSIEEFKK</sequence>
<dbReference type="RefSeq" id="WP_148397931.1">
    <property type="nucleotide sequence ID" value="NZ_JAJAGH010000005.1"/>
</dbReference>
<reference evidence="1" key="1">
    <citation type="submission" date="2022-09" db="EMBL/GenBank/DDBJ databases">
        <title>Culturomic study of gut microbiota in children with autism spectrum disorder.</title>
        <authorList>
            <person name="Efimov B.A."/>
            <person name="Chaplin A.V."/>
            <person name="Sokolova S.R."/>
            <person name="Pikina A.P."/>
            <person name="Korzhanova M."/>
            <person name="Belova V."/>
            <person name="Korostin D."/>
        </authorList>
    </citation>
    <scope>NUCLEOTIDE SEQUENCE</scope>
    <source>
        <strain evidence="1">ASD5510</strain>
    </source>
</reference>
<accession>A0A9J6QRV1</accession>
<dbReference type="Proteomes" id="UP001065549">
    <property type="component" value="Unassembled WGS sequence"/>
</dbReference>
<organism evidence="1 2">
    <name type="scientific">Hominibacterium faecale</name>
    <dbReference type="NCBI Taxonomy" id="2839743"/>
    <lineage>
        <taxon>Bacteria</taxon>
        <taxon>Bacillati</taxon>
        <taxon>Bacillota</taxon>
        <taxon>Clostridia</taxon>
        <taxon>Peptostreptococcales</taxon>
        <taxon>Anaerovoracaceae</taxon>
        <taxon>Hominibacterium</taxon>
    </lineage>
</organism>
<proteinExistence type="predicted"/>
<evidence type="ECO:0000313" key="2">
    <source>
        <dbReference type="Proteomes" id="UP001065549"/>
    </source>
</evidence>
<dbReference type="EMBL" id="JAOSHN010000001">
    <property type="protein sequence ID" value="MCU7377071.1"/>
    <property type="molecule type" value="Genomic_DNA"/>
</dbReference>
<gene>
    <name evidence="1" type="ORF">OBO34_01740</name>
</gene>